<evidence type="ECO:0000256" key="1">
    <source>
        <dbReference type="SAM" id="MobiDB-lite"/>
    </source>
</evidence>
<feature type="compositionally biased region" description="Low complexity" evidence="1">
    <location>
        <begin position="59"/>
        <end position="72"/>
    </location>
</feature>
<dbReference type="EMBL" id="JAAAIL010000594">
    <property type="protein sequence ID" value="KAG0274513.1"/>
    <property type="molecule type" value="Genomic_DNA"/>
</dbReference>
<organism evidence="2 3">
    <name type="scientific">Linnemannia exigua</name>
    <dbReference type="NCBI Taxonomy" id="604196"/>
    <lineage>
        <taxon>Eukaryota</taxon>
        <taxon>Fungi</taxon>
        <taxon>Fungi incertae sedis</taxon>
        <taxon>Mucoromycota</taxon>
        <taxon>Mortierellomycotina</taxon>
        <taxon>Mortierellomycetes</taxon>
        <taxon>Mortierellales</taxon>
        <taxon>Mortierellaceae</taxon>
        <taxon>Linnemannia</taxon>
    </lineage>
</organism>
<comment type="caution">
    <text evidence="2">The sequence shown here is derived from an EMBL/GenBank/DDBJ whole genome shotgun (WGS) entry which is preliminary data.</text>
</comment>
<keyword evidence="3" id="KW-1185">Reference proteome</keyword>
<feature type="region of interest" description="Disordered" evidence="1">
    <location>
        <begin position="1"/>
        <end position="38"/>
    </location>
</feature>
<evidence type="ECO:0000313" key="3">
    <source>
        <dbReference type="Proteomes" id="UP001194580"/>
    </source>
</evidence>
<protein>
    <submittedName>
        <fullName evidence="2">Uncharacterized protein</fullName>
    </submittedName>
</protein>
<feature type="region of interest" description="Disordered" evidence="1">
    <location>
        <begin position="50"/>
        <end position="77"/>
    </location>
</feature>
<name>A0AAD4DE45_9FUNG</name>
<gene>
    <name evidence="2" type="ORF">BGZ95_009707</name>
</gene>
<proteinExistence type="predicted"/>
<reference evidence="2" key="1">
    <citation type="journal article" date="2020" name="Fungal Divers.">
        <title>Resolving the Mortierellaceae phylogeny through synthesis of multi-gene phylogenetics and phylogenomics.</title>
        <authorList>
            <person name="Vandepol N."/>
            <person name="Liber J."/>
            <person name="Desiro A."/>
            <person name="Na H."/>
            <person name="Kennedy M."/>
            <person name="Barry K."/>
            <person name="Grigoriev I.V."/>
            <person name="Miller A.N."/>
            <person name="O'Donnell K."/>
            <person name="Stajich J.E."/>
            <person name="Bonito G."/>
        </authorList>
    </citation>
    <scope>NUCLEOTIDE SEQUENCE</scope>
    <source>
        <strain evidence="2">NRRL 28262</strain>
    </source>
</reference>
<evidence type="ECO:0000313" key="2">
    <source>
        <dbReference type="EMBL" id="KAG0274513.1"/>
    </source>
</evidence>
<feature type="region of interest" description="Disordered" evidence="1">
    <location>
        <begin position="151"/>
        <end position="174"/>
    </location>
</feature>
<feature type="compositionally biased region" description="Polar residues" evidence="1">
    <location>
        <begin position="18"/>
        <end position="27"/>
    </location>
</feature>
<dbReference type="AlphaFoldDB" id="A0AAD4DE45"/>
<dbReference type="Proteomes" id="UP001194580">
    <property type="component" value="Unassembled WGS sequence"/>
</dbReference>
<sequence>MEDMDVDMDMDVKHDHQSSAPPSSQTPVAVGHTTHPRPPLGVQSITLNSNHSNVNLRGSTRTHSSTSSSLHRTSFRSHNLEELQTRFRRTDNDITANHSSSDFNENVSTNYQGEDLGVPVRRKTLLKSVSSSMRQAKKRAADILFGSIRHKSKKTKKSKSDDGAEEGSLATKVGDLDDQDGDYAMSTLSLASTVIPMIALPVSDSFASSSSSTPWPSNYPAPANAAAVAATANLPHPSWSSSPSSNPFARSAENLSHQTMPNCYDFSECASALPDNSLQTLTVEEARGGTGSDYRRRRSNSESIVSQMCPPQQAPLPPADIPYTRHLQLHFGVEDVGNDADVIKQKKQKQEELQKSASSTRFGGLGYREWILSKNRISAFMGKYKRSGGGKRDKMKEGTNAERFTSGVAGGNRSDPYLILDEQQPEHTAVDSSTFGSLAPRSKKTNKVITSNIHVLSTVLSSPSLPSAAVSTIVNIRLSPILRELGKR</sequence>
<accession>A0AAD4DE45</accession>